<evidence type="ECO:0000256" key="1">
    <source>
        <dbReference type="SAM" id="MobiDB-lite"/>
    </source>
</evidence>
<dbReference type="AlphaFoldDB" id="A0AAV5EIK4"/>
<comment type="caution">
    <text evidence="2">The sequence shown here is derived from an EMBL/GenBank/DDBJ whole genome shotgun (WGS) entry which is preliminary data.</text>
</comment>
<reference evidence="2" key="1">
    <citation type="journal article" date="2018" name="DNA Res.">
        <title>Multiple hybrid de novo genome assembly of finger millet, an orphan allotetraploid crop.</title>
        <authorList>
            <person name="Hatakeyama M."/>
            <person name="Aluri S."/>
            <person name="Balachadran M.T."/>
            <person name="Sivarajan S.R."/>
            <person name="Patrignani A."/>
            <person name="Gruter S."/>
            <person name="Poveda L."/>
            <person name="Shimizu-Inatsugi R."/>
            <person name="Baeten J."/>
            <person name="Francoijs K.J."/>
            <person name="Nataraja K.N."/>
            <person name="Reddy Y.A.N."/>
            <person name="Phadnis S."/>
            <person name="Ravikumar R.L."/>
            <person name="Schlapbach R."/>
            <person name="Sreeman S.M."/>
            <person name="Shimizu K.K."/>
        </authorList>
    </citation>
    <scope>NUCLEOTIDE SEQUENCE</scope>
</reference>
<evidence type="ECO:0000313" key="3">
    <source>
        <dbReference type="Proteomes" id="UP001054889"/>
    </source>
</evidence>
<dbReference type="EMBL" id="BQKI01000075">
    <property type="protein sequence ID" value="GJN22347.1"/>
    <property type="molecule type" value="Genomic_DNA"/>
</dbReference>
<feature type="compositionally biased region" description="Basic and acidic residues" evidence="1">
    <location>
        <begin position="8"/>
        <end position="21"/>
    </location>
</feature>
<keyword evidence="3" id="KW-1185">Reference proteome</keyword>
<protein>
    <submittedName>
        <fullName evidence="2">Uncharacterized protein</fullName>
    </submittedName>
</protein>
<dbReference type="Proteomes" id="UP001054889">
    <property type="component" value="Unassembled WGS sequence"/>
</dbReference>
<sequence length="68" mass="7307">MRAAPTAEGDRRRAEGRRQEEQQGGGRWIYRAVATAERAGRPGHDVVEEEANSLEVCRVRSGGAASAG</sequence>
<accession>A0AAV5EIK4</accession>
<name>A0AAV5EIK4_ELECO</name>
<proteinExistence type="predicted"/>
<feature type="region of interest" description="Disordered" evidence="1">
    <location>
        <begin position="1"/>
        <end position="27"/>
    </location>
</feature>
<reference evidence="2" key="2">
    <citation type="submission" date="2021-12" db="EMBL/GenBank/DDBJ databases">
        <title>Resequencing data analysis of finger millet.</title>
        <authorList>
            <person name="Hatakeyama M."/>
            <person name="Aluri S."/>
            <person name="Balachadran M.T."/>
            <person name="Sivarajan S.R."/>
            <person name="Poveda L."/>
            <person name="Shimizu-Inatsugi R."/>
            <person name="Schlapbach R."/>
            <person name="Sreeman S.M."/>
            <person name="Shimizu K.K."/>
        </authorList>
    </citation>
    <scope>NUCLEOTIDE SEQUENCE</scope>
</reference>
<gene>
    <name evidence="2" type="primary">gb09902</name>
    <name evidence="2" type="ORF">PR202_gb09902</name>
</gene>
<organism evidence="2 3">
    <name type="scientific">Eleusine coracana subsp. coracana</name>
    <dbReference type="NCBI Taxonomy" id="191504"/>
    <lineage>
        <taxon>Eukaryota</taxon>
        <taxon>Viridiplantae</taxon>
        <taxon>Streptophyta</taxon>
        <taxon>Embryophyta</taxon>
        <taxon>Tracheophyta</taxon>
        <taxon>Spermatophyta</taxon>
        <taxon>Magnoliopsida</taxon>
        <taxon>Liliopsida</taxon>
        <taxon>Poales</taxon>
        <taxon>Poaceae</taxon>
        <taxon>PACMAD clade</taxon>
        <taxon>Chloridoideae</taxon>
        <taxon>Cynodonteae</taxon>
        <taxon>Eleusininae</taxon>
        <taxon>Eleusine</taxon>
    </lineage>
</organism>
<evidence type="ECO:0000313" key="2">
    <source>
        <dbReference type="EMBL" id="GJN22347.1"/>
    </source>
</evidence>